<accession>A0A0J9WKD8</accession>
<dbReference type="VEuPathDB" id="FungiDB:FOXG_04984"/>
<evidence type="ECO:0000256" key="1">
    <source>
        <dbReference type="SAM" id="MobiDB-lite"/>
    </source>
</evidence>
<feature type="compositionally biased region" description="Basic and acidic residues" evidence="1">
    <location>
        <begin position="119"/>
        <end position="133"/>
    </location>
</feature>
<dbReference type="GeneID" id="28946991"/>
<dbReference type="RefSeq" id="XP_018239902.1">
    <property type="nucleotide sequence ID" value="XM_018383044.1"/>
</dbReference>
<reference evidence="2" key="1">
    <citation type="submission" date="2007-04" db="EMBL/GenBank/DDBJ databases">
        <authorList>
            <consortium name="The Broad Institute Genome Sequencing Platform"/>
            <person name="Birren B."/>
            <person name="Lander E."/>
            <person name="Galagan J."/>
            <person name="Nusbaum C."/>
            <person name="Devon K."/>
            <person name="Ma L.-J."/>
            <person name="Jaffe D."/>
            <person name="Butler J."/>
            <person name="Alvarez P."/>
            <person name="Gnerre S."/>
            <person name="Grabherr M."/>
            <person name="Kleber M."/>
            <person name="Mauceli E."/>
            <person name="Brockman W."/>
            <person name="MacCallum I.A."/>
            <person name="Young S."/>
            <person name="LaButti K."/>
            <person name="DeCaprio D."/>
            <person name="Crawford M."/>
            <person name="Koehrsen M."/>
            <person name="Engels R."/>
            <person name="Montgomery P."/>
            <person name="Pearson M."/>
            <person name="Howarth C."/>
            <person name="Larson L."/>
            <person name="White J."/>
            <person name="O'Leary S."/>
            <person name="Kodira C."/>
            <person name="Zeng Q."/>
            <person name="Yandava C."/>
            <person name="Alvarado L."/>
            <person name="Kistler C."/>
            <person name="Shim W.-B."/>
            <person name="Kang S."/>
            <person name="Woloshuk C."/>
        </authorList>
    </citation>
    <scope>NUCLEOTIDE SEQUENCE</scope>
    <source>
        <strain evidence="2">4287</strain>
    </source>
</reference>
<evidence type="ECO:0000313" key="2">
    <source>
        <dbReference type="EMBL" id="KNB01857.1"/>
    </source>
</evidence>
<protein>
    <submittedName>
        <fullName evidence="2">Uncharacterized protein</fullName>
    </submittedName>
</protein>
<feature type="region of interest" description="Disordered" evidence="1">
    <location>
        <begin position="172"/>
        <end position="233"/>
    </location>
</feature>
<name>A0A0J9WKD8_FUSO4</name>
<dbReference type="Proteomes" id="UP000009097">
    <property type="component" value="Unassembled WGS sequence"/>
</dbReference>
<feature type="region of interest" description="Disordered" evidence="1">
    <location>
        <begin position="103"/>
        <end position="159"/>
    </location>
</feature>
<dbReference type="EMBL" id="DS231700">
    <property type="protein sequence ID" value="KNB01857.1"/>
    <property type="molecule type" value="Genomic_DNA"/>
</dbReference>
<proteinExistence type="predicted"/>
<organism evidence="2 3">
    <name type="scientific">Fusarium oxysporum f. sp. lycopersici (strain 4287 / CBS 123668 / FGSC 9935 / NRRL 34936)</name>
    <name type="common">Fusarium vascular wilt of tomato</name>
    <dbReference type="NCBI Taxonomy" id="426428"/>
    <lineage>
        <taxon>Eukaryota</taxon>
        <taxon>Fungi</taxon>
        <taxon>Dikarya</taxon>
        <taxon>Ascomycota</taxon>
        <taxon>Pezizomycotina</taxon>
        <taxon>Sordariomycetes</taxon>
        <taxon>Hypocreomycetidae</taxon>
        <taxon>Hypocreales</taxon>
        <taxon>Nectriaceae</taxon>
        <taxon>Fusarium</taxon>
        <taxon>Fusarium oxysporum species complex</taxon>
    </lineage>
</organism>
<evidence type="ECO:0000313" key="3">
    <source>
        <dbReference type="Proteomes" id="UP000009097"/>
    </source>
</evidence>
<reference evidence="2" key="2">
    <citation type="journal article" date="2010" name="Nature">
        <title>Comparative genomics reveals mobile pathogenicity chromosomes in Fusarium.</title>
        <authorList>
            <person name="Ma L.J."/>
            <person name="van der Does H.C."/>
            <person name="Borkovich K.A."/>
            <person name="Coleman J.J."/>
            <person name="Daboussi M.J."/>
            <person name="Di Pietro A."/>
            <person name="Dufresne M."/>
            <person name="Freitag M."/>
            <person name="Grabherr M."/>
            <person name="Henrissat B."/>
            <person name="Houterman P.M."/>
            <person name="Kang S."/>
            <person name="Shim W.B."/>
            <person name="Woloshuk C."/>
            <person name="Xie X."/>
            <person name="Xu J.R."/>
            <person name="Antoniw J."/>
            <person name="Baker S.E."/>
            <person name="Bluhm B.H."/>
            <person name="Breakspear A."/>
            <person name="Brown D.W."/>
            <person name="Butchko R.A."/>
            <person name="Chapman S."/>
            <person name="Coulson R."/>
            <person name="Coutinho P.M."/>
            <person name="Danchin E.G."/>
            <person name="Diener A."/>
            <person name="Gale L.R."/>
            <person name="Gardiner D.M."/>
            <person name="Goff S."/>
            <person name="Hammond-Kosack K.E."/>
            <person name="Hilburn K."/>
            <person name="Hua-Van A."/>
            <person name="Jonkers W."/>
            <person name="Kazan K."/>
            <person name="Kodira C.D."/>
            <person name="Koehrsen M."/>
            <person name="Kumar L."/>
            <person name="Lee Y.H."/>
            <person name="Li L."/>
            <person name="Manners J.M."/>
            <person name="Miranda-Saavedra D."/>
            <person name="Mukherjee M."/>
            <person name="Park G."/>
            <person name="Park J."/>
            <person name="Park S.Y."/>
            <person name="Proctor R.H."/>
            <person name="Regev A."/>
            <person name="Ruiz-Roldan M.C."/>
            <person name="Sain D."/>
            <person name="Sakthikumar S."/>
            <person name="Sykes S."/>
            <person name="Schwartz D.C."/>
            <person name="Turgeon B.G."/>
            <person name="Wapinski I."/>
            <person name="Yoder O."/>
            <person name="Young S."/>
            <person name="Zeng Q."/>
            <person name="Zhou S."/>
            <person name="Galagan J."/>
            <person name="Cuomo C.A."/>
            <person name="Kistler H.C."/>
            <person name="Rep M."/>
        </authorList>
    </citation>
    <scope>NUCLEOTIDE SEQUENCE [LARGE SCALE GENOMIC DNA]</scope>
    <source>
        <strain evidence="2">4287</strain>
    </source>
</reference>
<sequence>MNDITVASSPLQIREISSNKDFIFITISSQQLKQISFLFRHKQIHFKMTNYEQIAKEAEMDLNTYQAKTGNARPQDVEGAGVNPHAENKFESAQVEFGDELSTNAGYNKRIPPSEGGIVDDKGRQTRGQHYEGEGGPLDKLSKANDERGGYNDNDVVGANVKKTSGLGAADDLASKGQEAQRANVGRNPPGPGGSQFKGEDYYQPESVPDSISAEGNIAPESVIEASREAERP</sequence>
<feature type="compositionally biased region" description="Basic and acidic residues" evidence="1">
    <location>
        <begin position="140"/>
        <end position="150"/>
    </location>
</feature>
<dbReference type="OrthoDB" id="3359339at2759"/>
<gene>
    <name evidence="2" type="ORF">FOXG_04984</name>
</gene>
<dbReference type="KEGG" id="fox:FOXG_04984"/>
<dbReference type="AlphaFoldDB" id="A0A0J9WKD8"/>